<gene>
    <name evidence="9" type="ORF">SAMN05445850_4594</name>
</gene>
<dbReference type="InterPro" id="IPR001179">
    <property type="entry name" value="PPIase_FKBP_dom"/>
</dbReference>
<organism evidence="9 10">
    <name type="scientific">Paraburkholderia tuberum</name>
    <dbReference type="NCBI Taxonomy" id="157910"/>
    <lineage>
        <taxon>Bacteria</taxon>
        <taxon>Pseudomonadati</taxon>
        <taxon>Pseudomonadota</taxon>
        <taxon>Betaproteobacteria</taxon>
        <taxon>Burkholderiales</taxon>
        <taxon>Burkholderiaceae</taxon>
        <taxon>Paraburkholderia</taxon>
    </lineage>
</organism>
<dbReference type="STRING" id="157910.SAMN05445850_4594"/>
<sequence length="166" mass="17408">MGAQRPAASGNMWEPRPTPDPLQSNGLPHWRFALKSLVALLAAAVLSSTAMAAAPTTEKLPSGVIVEHLTQGTGPQPSATDVVKVNYRGTLPNGTEFDSSAKHGGPATFPLNRVIPCWTQGVQKMKVGGKARLTCPAATAYGDRGVGPIPPNTDLTFEVELVDIVK</sequence>
<comment type="catalytic activity">
    <reaction evidence="1 5 6">
        <text>[protein]-peptidylproline (omega=180) = [protein]-peptidylproline (omega=0)</text>
        <dbReference type="Rhea" id="RHEA:16237"/>
        <dbReference type="Rhea" id="RHEA-COMP:10747"/>
        <dbReference type="Rhea" id="RHEA-COMP:10748"/>
        <dbReference type="ChEBI" id="CHEBI:83833"/>
        <dbReference type="ChEBI" id="CHEBI:83834"/>
        <dbReference type="EC" id="5.2.1.8"/>
    </reaction>
</comment>
<evidence type="ECO:0000256" key="1">
    <source>
        <dbReference type="ARBA" id="ARBA00000971"/>
    </source>
</evidence>
<evidence type="ECO:0000313" key="9">
    <source>
        <dbReference type="EMBL" id="SDR47741.1"/>
    </source>
</evidence>
<dbReference type="Proteomes" id="UP000199365">
    <property type="component" value="Unassembled WGS sequence"/>
</dbReference>
<evidence type="ECO:0000259" key="8">
    <source>
        <dbReference type="PROSITE" id="PS50059"/>
    </source>
</evidence>
<dbReference type="InterPro" id="IPR046357">
    <property type="entry name" value="PPIase_dom_sf"/>
</dbReference>
<keyword evidence="10" id="KW-1185">Reference proteome</keyword>
<dbReference type="PROSITE" id="PS50059">
    <property type="entry name" value="FKBP_PPIASE"/>
    <property type="match status" value="1"/>
</dbReference>
<dbReference type="PANTHER" id="PTHR43811:SF19">
    <property type="entry name" value="39 KDA FK506-BINDING NUCLEAR PROTEIN"/>
    <property type="match status" value="1"/>
</dbReference>
<proteinExistence type="inferred from homology"/>
<evidence type="ECO:0000256" key="5">
    <source>
        <dbReference type="PROSITE-ProRule" id="PRU00277"/>
    </source>
</evidence>
<evidence type="ECO:0000313" key="10">
    <source>
        <dbReference type="Proteomes" id="UP000199365"/>
    </source>
</evidence>
<dbReference type="GO" id="GO:0003755">
    <property type="term" value="F:peptidyl-prolyl cis-trans isomerase activity"/>
    <property type="evidence" value="ECO:0007669"/>
    <property type="project" value="UniProtKB-UniRule"/>
</dbReference>
<dbReference type="EMBL" id="FNKX01000002">
    <property type="protein sequence ID" value="SDR47741.1"/>
    <property type="molecule type" value="Genomic_DNA"/>
</dbReference>
<feature type="region of interest" description="Disordered" evidence="7">
    <location>
        <begin position="1"/>
        <end position="24"/>
    </location>
</feature>
<evidence type="ECO:0000256" key="6">
    <source>
        <dbReference type="RuleBase" id="RU003915"/>
    </source>
</evidence>
<evidence type="ECO:0000256" key="2">
    <source>
        <dbReference type="ARBA" id="ARBA00006577"/>
    </source>
</evidence>
<name>A0A1H1JCS7_9BURK</name>
<dbReference type="EC" id="5.2.1.8" evidence="6"/>
<dbReference type="Pfam" id="PF00254">
    <property type="entry name" value="FKBP_C"/>
    <property type="match status" value="1"/>
</dbReference>
<dbReference type="AlphaFoldDB" id="A0A1H1JCS7"/>
<keyword evidence="3 5" id="KW-0697">Rotamase</keyword>
<dbReference type="Gene3D" id="3.10.50.40">
    <property type="match status" value="1"/>
</dbReference>
<accession>A0A1H1JCS7</accession>
<dbReference type="PANTHER" id="PTHR43811">
    <property type="entry name" value="FKBP-TYPE PEPTIDYL-PROLYL CIS-TRANS ISOMERASE FKPA"/>
    <property type="match status" value="1"/>
</dbReference>
<keyword evidence="4 5" id="KW-0413">Isomerase</keyword>
<reference evidence="10" key="1">
    <citation type="submission" date="2016-10" db="EMBL/GenBank/DDBJ databases">
        <authorList>
            <person name="Varghese N."/>
            <person name="Submissions S."/>
        </authorList>
    </citation>
    <scope>NUCLEOTIDE SEQUENCE [LARGE SCALE GENOMIC DNA]</scope>
    <source>
        <strain evidence="10">DUS833</strain>
    </source>
</reference>
<feature type="domain" description="PPIase FKBP-type" evidence="8">
    <location>
        <begin position="80"/>
        <end position="165"/>
    </location>
</feature>
<evidence type="ECO:0000256" key="7">
    <source>
        <dbReference type="SAM" id="MobiDB-lite"/>
    </source>
</evidence>
<dbReference type="SUPFAM" id="SSF54534">
    <property type="entry name" value="FKBP-like"/>
    <property type="match status" value="1"/>
</dbReference>
<evidence type="ECO:0000256" key="4">
    <source>
        <dbReference type="ARBA" id="ARBA00023235"/>
    </source>
</evidence>
<protein>
    <recommendedName>
        <fullName evidence="6">Peptidyl-prolyl cis-trans isomerase</fullName>
        <ecNumber evidence="6">5.2.1.8</ecNumber>
    </recommendedName>
</protein>
<comment type="similarity">
    <text evidence="2 6">Belongs to the FKBP-type PPIase family.</text>
</comment>
<evidence type="ECO:0000256" key="3">
    <source>
        <dbReference type="ARBA" id="ARBA00023110"/>
    </source>
</evidence>